<dbReference type="Pfam" id="PF25540">
    <property type="entry name" value="DUF7923"/>
    <property type="match status" value="1"/>
</dbReference>
<feature type="region of interest" description="Disordered" evidence="2">
    <location>
        <begin position="338"/>
        <end position="447"/>
    </location>
</feature>
<dbReference type="AlphaFoldDB" id="A0AAN6SB95"/>
<reference evidence="5" key="1">
    <citation type="journal article" date="2023" name="Mol. Phylogenet. Evol.">
        <title>Genome-scale phylogeny and comparative genomics of the fungal order Sordariales.</title>
        <authorList>
            <person name="Hensen N."/>
            <person name="Bonometti L."/>
            <person name="Westerberg I."/>
            <person name="Brannstrom I.O."/>
            <person name="Guillou S."/>
            <person name="Cros-Aarteil S."/>
            <person name="Calhoun S."/>
            <person name="Haridas S."/>
            <person name="Kuo A."/>
            <person name="Mondo S."/>
            <person name="Pangilinan J."/>
            <person name="Riley R."/>
            <person name="LaButti K."/>
            <person name="Andreopoulos B."/>
            <person name="Lipzen A."/>
            <person name="Chen C."/>
            <person name="Yan M."/>
            <person name="Daum C."/>
            <person name="Ng V."/>
            <person name="Clum A."/>
            <person name="Steindorff A."/>
            <person name="Ohm R.A."/>
            <person name="Martin F."/>
            <person name="Silar P."/>
            <person name="Natvig D.O."/>
            <person name="Lalanne C."/>
            <person name="Gautier V."/>
            <person name="Ament-Velasquez S.L."/>
            <person name="Kruys A."/>
            <person name="Hutchinson M.I."/>
            <person name="Powell A.J."/>
            <person name="Barry K."/>
            <person name="Miller A.N."/>
            <person name="Grigoriev I.V."/>
            <person name="Debuchy R."/>
            <person name="Gladieux P."/>
            <person name="Hiltunen Thoren M."/>
            <person name="Johannesson H."/>
        </authorList>
    </citation>
    <scope>NUCLEOTIDE SEQUENCE</scope>
    <source>
        <strain evidence="5">CBS 626.80</strain>
    </source>
</reference>
<evidence type="ECO:0008006" key="7">
    <source>
        <dbReference type="Google" id="ProtNLM"/>
    </source>
</evidence>
<evidence type="ECO:0000256" key="1">
    <source>
        <dbReference type="SAM" id="Coils"/>
    </source>
</evidence>
<comment type="caution">
    <text evidence="5">The sequence shown here is derived from an EMBL/GenBank/DDBJ whole genome shotgun (WGS) entry which is preliminary data.</text>
</comment>
<name>A0AAN6SB95_9PEZI</name>
<evidence type="ECO:0000256" key="2">
    <source>
        <dbReference type="SAM" id="MobiDB-lite"/>
    </source>
</evidence>
<protein>
    <recommendedName>
        <fullName evidence="7">C3H1-type domain-containing protein</fullName>
    </recommendedName>
</protein>
<evidence type="ECO:0000259" key="3">
    <source>
        <dbReference type="Pfam" id="PF25540"/>
    </source>
</evidence>
<dbReference type="EMBL" id="MU859497">
    <property type="protein sequence ID" value="KAK3946833.1"/>
    <property type="molecule type" value="Genomic_DNA"/>
</dbReference>
<feature type="compositionally biased region" description="Polar residues" evidence="2">
    <location>
        <begin position="48"/>
        <end position="58"/>
    </location>
</feature>
<gene>
    <name evidence="5" type="ORF">QBC32DRAFT_319540</name>
</gene>
<reference evidence="5" key="2">
    <citation type="submission" date="2023-06" db="EMBL/GenBank/DDBJ databases">
        <authorList>
            <consortium name="Lawrence Berkeley National Laboratory"/>
            <person name="Mondo S.J."/>
            <person name="Hensen N."/>
            <person name="Bonometti L."/>
            <person name="Westerberg I."/>
            <person name="Brannstrom I.O."/>
            <person name="Guillou S."/>
            <person name="Cros-Aarteil S."/>
            <person name="Calhoun S."/>
            <person name="Haridas S."/>
            <person name="Kuo A."/>
            <person name="Pangilinan J."/>
            <person name="Riley R."/>
            <person name="Labutti K."/>
            <person name="Andreopoulos B."/>
            <person name="Lipzen A."/>
            <person name="Chen C."/>
            <person name="Yanf M."/>
            <person name="Daum C."/>
            <person name="Ng V."/>
            <person name="Clum A."/>
            <person name="Steindorff A."/>
            <person name="Ohm R."/>
            <person name="Martin F."/>
            <person name="Silar P."/>
            <person name="Natvig D."/>
            <person name="Lalanne C."/>
            <person name="Gautier V."/>
            <person name="Ament-Velasquez S.L."/>
            <person name="Kruys A."/>
            <person name="Hutchinson M.I."/>
            <person name="Powell A.J."/>
            <person name="Barry K."/>
            <person name="Miller A.N."/>
            <person name="Grigoriev I.V."/>
            <person name="Debuchy R."/>
            <person name="Gladieux P."/>
            <person name="Thoren M.H."/>
            <person name="Johannesson H."/>
        </authorList>
    </citation>
    <scope>NUCLEOTIDE SEQUENCE</scope>
    <source>
        <strain evidence="5">CBS 626.80</strain>
    </source>
</reference>
<evidence type="ECO:0000313" key="6">
    <source>
        <dbReference type="Proteomes" id="UP001303222"/>
    </source>
</evidence>
<proteinExistence type="predicted"/>
<feature type="region of interest" description="Disordered" evidence="2">
    <location>
        <begin position="1"/>
        <end position="60"/>
    </location>
</feature>
<feature type="domain" description="DUF7923" evidence="3">
    <location>
        <begin position="154"/>
        <end position="334"/>
    </location>
</feature>
<organism evidence="5 6">
    <name type="scientific">Pseudoneurospora amorphoporcata</name>
    <dbReference type="NCBI Taxonomy" id="241081"/>
    <lineage>
        <taxon>Eukaryota</taxon>
        <taxon>Fungi</taxon>
        <taxon>Dikarya</taxon>
        <taxon>Ascomycota</taxon>
        <taxon>Pezizomycotina</taxon>
        <taxon>Sordariomycetes</taxon>
        <taxon>Sordariomycetidae</taxon>
        <taxon>Sordariales</taxon>
        <taxon>Sordariaceae</taxon>
        <taxon>Pseudoneurospora</taxon>
    </lineage>
</organism>
<sequence length="625" mass="70532">MNNHYTTPNGHGSNGQRDHRSSNGYGSNGQRDHRSSNGHVSHGHEDQSPLNGHASSAQPDDLSEFDILNHYQATINQYNTLHANMTNMNHGLNLLVNVNRDQRNRIQQQDERIELLSSTSNHFKRLGEDFERRIRELEAENRDLRAKNRLLEDNSNAFACLIIDGDGALFRDEYVDQGEEGGREAAHRLHSELKAYMESVNPRDHIKNIVAKVYLNVEGLTKTLMESGIIHAEDKLTKFGRGFCQAQPFFEFIDVGRGKEKADLKATKHFELMVHLKQCKRVMLAGCHDNGYATYLEEYRWANSKITLLETTPAANGVAKLNKHFDFRKFPDIFRSEPLLSPKKRSQQSHPITTPFGMIAAPPSPTPTYATKAQEPAIAKKNQPEVPSDAQRPNGACPSAAQLKGSPPSSALVKRPSQTQAVEIPALNSDDRQKKNQQHELTDDDGFQAVGARKFIKVGRQASSNDPVIGNSRNPHSKTGLHFYLNNAGQRIDYPSCRNHESQGRKSIEDRSRKNGANLCNGYHLIGRCKHTAESNKGPCDYVHELDTPLTYEERKFLWYKARSVVCKNGSACRDDYCLAGHHCAWGKDCRYKTDCRFKHTHGMDLERVYIVEEGDPIPKIYKKA</sequence>
<dbReference type="Pfam" id="PF25543">
    <property type="entry name" value="zf-CCCH_tandem"/>
    <property type="match status" value="1"/>
</dbReference>
<dbReference type="Proteomes" id="UP001303222">
    <property type="component" value="Unassembled WGS sequence"/>
</dbReference>
<evidence type="ECO:0000259" key="4">
    <source>
        <dbReference type="Pfam" id="PF25543"/>
    </source>
</evidence>
<dbReference type="PANTHER" id="PTHR37543:SF1">
    <property type="entry name" value="CCCH ZINC FINGER DNA BINDING PROTEIN (AFU_ORTHOLOGUE AFUA_5G12760)"/>
    <property type="match status" value="1"/>
</dbReference>
<dbReference type="PANTHER" id="PTHR37543">
    <property type="entry name" value="CCCH ZINC FINGER DNA BINDING PROTEIN (AFU_ORTHOLOGUE AFUA_5G12760)"/>
    <property type="match status" value="1"/>
</dbReference>
<feature type="domain" description="Tandem CCCH zinc finger" evidence="4">
    <location>
        <begin position="558"/>
        <end position="607"/>
    </location>
</feature>
<feature type="compositionally biased region" description="Basic and acidic residues" evidence="2">
    <location>
        <begin position="429"/>
        <end position="441"/>
    </location>
</feature>
<accession>A0AAN6SB95</accession>
<evidence type="ECO:0000313" key="5">
    <source>
        <dbReference type="EMBL" id="KAK3946833.1"/>
    </source>
</evidence>
<feature type="coiled-coil region" evidence="1">
    <location>
        <begin position="99"/>
        <end position="154"/>
    </location>
</feature>
<dbReference type="InterPro" id="IPR057654">
    <property type="entry name" value="Znf-CCCH_tandem"/>
</dbReference>
<feature type="compositionally biased region" description="Polar residues" evidence="2">
    <location>
        <begin position="1"/>
        <end position="15"/>
    </location>
</feature>
<keyword evidence="1" id="KW-0175">Coiled coil</keyword>
<dbReference type="InterPro" id="IPR057683">
    <property type="entry name" value="DUF7923"/>
</dbReference>
<keyword evidence="6" id="KW-1185">Reference proteome</keyword>